<feature type="domain" description="EAL" evidence="2">
    <location>
        <begin position="648"/>
        <end position="902"/>
    </location>
</feature>
<protein>
    <submittedName>
        <fullName evidence="4">Predicted signal transduction protein</fullName>
    </submittedName>
</protein>
<feature type="transmembrane region" description="Helical" evidence="1">
    <location>
        <begin position="100"/>
        <end position="121"/>
    </location>
</feature>
<evidence type="ECO:0000259" key="2">
    <source>
        <dbReference type="PROSITE" id="PS50883"/>
    </source>
</evidence>
<dbReference type="SUPFAM" id="SSF55073">
    <property type="entry name" value="Nucleotide cyclase"/>
    <property type="match status" value="1"/>
</dbReference>
<dbReference type="InterPro" id="IPR000160">
    <property type="entry name" value="GGDEF_dom"/>
</dbReference>
<dbReference type="GO" id="GO:0071111">
    <property type="term" value="F:cyclic-guanylate-specific phosphodiesterase activity"/>
    <property type="evidence" value="ECO:0007669"/>
    <property type="project" value="InterPro"/>
</dbReference>
<proteinExistence type="predicted"/>
<sequence>MPYTSVLPNSRRTGLAYISLILLGVIGSQAEIKFPFGVEFALSGAFFLVAFVLFGAVRTMAFAGLAALVLYVAGYDIDMLAFIGLELAVLGFLYRHRRRLLFWDSLFWLAIGAPGIMLLFLMRTGVFGTEAMLQYMMSAVNGIANALLADMMLAYVPWQRLLGHSADRPISLQRVILHLALVAVLLSFLSHMKLGSIELMTELEREAYALLKEQSIRAEEALRGLEGSSPRLPGNGPGVGANVSLVERLLKEESLDGVIKFALTDEHGVMFAWSDRMWADYRRGLYEEAGAVRTALPVPKTLASGDGVERSRVAGFYRVLPGMENYHYGTCRWKGCYYVLERFGEAGRAGAVIAFLPSDTFLPGILSFYVWELAVMLAVWGIVAGSAVMVSRSLIRSLDGLNQMTSVVPGTIAECERQAWPDSRVREIRSLMLNFGAMAERHAAQFRELHRMNEYLVQQTKLLEKSEEHLQRLAYYDPLTQLPNRHYFTIEMDKALERAEVDATPLALLFINLDRSKYINDSLGHKIGDMLLVRAGQRLLHCLSKQEGAHLCSRLGGDVFVIMLEKGTREGAQKLAHRILQHFRERFSIHAHELFISASIGIVLYPDDGNTLSALFKQGDTAMYAAKERGGQSYMFFDQIHPDLASGRMLLESLLYKAKERDQLTLHYQPIVDRTGKVVAVEVLLRWMHPQQGYIPPSQFIPVAEETGLIIPIGEWVLRSACMQHRQWREQQGMPPLRMSVNVSLRQFLNPDFVAMVERIVQETQFEPEQLVLEITEGYVHKHIRQANHVLRQLKRRGMNIALDDFGIGYSSLERLKTLHAHTLKIDRSFVRHLSADPVNAAIVQAVIQLGQSLNLTVIAEGVETAEEFHYLESLGCNHFQGYYVSHPLPASEFVARFHQFSHYADGRAIAEAAGGQT</sequence>
<dbReference type="CDD" id="cd01948">
    <property type="entry name" value="EAL"/>
    <property type="match status" value="1"/>
</dbReference>
<dbReference type="Proteomes" id="UP000029453">
    <property type="component" value="Unassembled WGS sequence"/>
</dbReference>
<dbReference type="PROSITE" id="PS50887">
    <property type="entry name" value="GGDEF"/>
    <property type="match status" value="1"/>
</dbReference>
<dbReference type="InterPro" id="IPR001633">
    <property type="entry name" value="EAL_dom"/>
</dbReference>
<organism evidence="4 5">
    <name type="scientific">Paenibacillus popilliae ATCC 14706</name>
    <dbReference type="NCBI Taxonomy" id="1212764"/>
    <lineage>
        <taxon>Bacteria</taxon>
        <taxon>Bacillati</taxon>
        <taxon>Bacillota</taxon>
        <taxon>Bacilli</taxon>
        <taxon>Bacillales</taxon>
        <taxon>Paenibacillaceae</taxon>
        <taxon>Paenibacillus</taxon>
    </lineage>
</organism>
<dbReference type="Gene3D" id="3.20.20.450">
    <property type="entry name" value="EAL domain"/>
    <property type="match status" value="1"/>
</dbReference>
<dbReference type="PROSITE" id="PS50883">
    <property type="entry name" value="EAL"/>
    <property type="match status" value="1"/>
</dbReference>
<name>M9M4K5_PAEPP</name>
<feature type="transmembrane region" description="Helical" evidence="1">
    <location>
        <begin position="69"/>
        <end position="94"/>
    </location>
</feature>
<dbReference type="SUPFAM" id="SSF141868">
    <property type="entry name" value="EAL domain-like"/>
    <property type="match status" value="1"/>
</dbReference>
<keyword evidence="1" id="KW-0472">Membrane</keyword>
<dbReference type="EMBL" id="BALG01000080">
    <property type="protein sequence ID" value="GAC42208.1"/>
    <property type="molecule type" value="Genomic_DNA"/>
</dbReference>
<feature type="transmembrane region" description="Helical" evidence="1">
    <location>
        <begin position="377"/>
        <end position="395"/>
    </location>
</feature>
<dbReference type="PANTHER" id="PTHR33121">
    <property type="entry name" value="CYCLIC DI-GMP PHOSPHODIESTERASE PDEF"/>
    <property type="match status" value="1"/>
</dbReference>
<dbReference type="FunFam" id="3.20.20.450:FF:000001">
    <property type="entry name" value="Cyclic di-GMP phosphodiesterase yahA"/>
    <property type="match status" value="1"/>
</dbReference>
<dbReference type="CDD" id="cd01949">
    <property type="entry name" value="GGDEF"/>
    <property type="match status" value="1"/>
</dbReference>
<evidence type="ECO:0000313" key="4">
    <source>
        <dbReference type="EMBL" id="GAC42208.1"/>
    </source>
</evidence>
<feature type="transmembrane region" description="Helical" evidence="1">
    <location>
        <begin position="40"/>
        <end position="57"/>
    </location>
</feature>
<keyword evidence="1" id="KW-1133">Transmembrane helix</keyword>
<dbReference type="PANTHER" id="PTHR33121:SF70">
    <property type="entry name" value="SIGNALING PROTEIN YKOW"/>
    <property type="match status" value="1"/>
</dbReference>
<dbReference type="InterPro" id="IPR050706">
    <property type="entry name" value="Cyclic-di-GMP_PDE-like"/>
</dbReference>
<reference evidence="4 5" key="1">
    <citation type="submission" date="2012-10" db="EMBL/GenBank/DDBJ databases">
        <title>Draft Genome Sequence of Paenibacillus popilliae ATCC 14706T.</title>
        <authorList>
            <person name="Iiyama K."/>
            <person name="Mori K."/>
            <person name="Mon H."/>
            <person name="Chieda Y."/>
            <person name="Lee J.M."/>
            <person name="Kusakabe T."/>
            <person name="Tashiro K."/>
            <person name="Asano S."/>
            <person name="Yasunaga-Aoki C."/>
            <person name="Shimizu S."/>
        </authorList>
    </citation>
    <scope>NUCLEOTIDE SEQUENCE [LARGE SCALE GENOMIC DNA]</scope>
    <source>
        <strain evidence="4 5">ATCC 14706</strain>
    </source>
</reference>
<dbReference type="InterPro" id="IPR035919">
    <property type="entry name" value="EAL_sf"/>
</dbReference>
<feature type="transmembrane region" description="Helical" evidence="1">
    <location>
        <begin position="133"/>
        <end position="155"/>
    </location>
</feature>
<dbReference type="RefSeq" id="WP_006285612.1">
    <property type="nucleotide sequence ID" value="NZ_BALG01000080.1"/>
</dbReference>
<dbReference type="Gene3D" id="3.30.70.270">
    <property type="match status" value="1"/>
</dbReference>
<keyword evidence="1" id="KW-0812">Transmembrane</keyword>
<dbReference type="OrthoDB" id="9759607at2"/>
<feature type="domain" description="GGDEF" evidence="3">
    <location>
        <begin position="504"/>
        <end position="639"/>
    </location>
</feature>
<evidence type="ECO:0000259" key="3">
    <source>
        <dbReference type="PROSITE" id="PS50887"/>
    </source>
</evidence>
<feature type="transmembrane region" description="Helical" evidence="1">
    <location>
        <begin position="175"/>
        <end position="192"/>
    </location>
</feature>
<comment type="caution">
    <text evidence="4">The sequence shown here is derived from an EMBL/GenBank/DDBJ whole genome shotgun (WGS) entry which is preliminary data.</text>
</comment>
<dbReference type="Pfam" id="PF00563">
    <property type="entry name" value="EAL"/>
    <property type="match status" value="1"/>
</dbReference>
<accession>M9M4K5</accession>
<dbReference type="AlphaFoldDB" id="M9M4K5"/>
<keyword evidence="5" id="KW-1185">Reference proteome</keyword>
<dbReference type="InterPro" id="IPR029787">
    <property type="entry name" value="Nucleotide_cyclase"/>
</dbReference>
<gene>
    <name evidence="4" type="ORF">PPOP_1565</name>
</gene>
<evidence type="ECO:0000256" key="1">
    <source>
        <dbReference type="SAM" id="Phobius"/>
    </source>
</evidence>
<dbReference type="NCBIfam" id="TIGR00254">
    <property type="entry name" value="GGDEF"/>
    <property type="match status" value="1"/>
</dbReference>
<dbReference type="InterPro" id="IPR043128">
    <property type="entry name" value="Rev_trsase/Diguanyl_cyclase"/>
</dbReference>
<dbReference type="SMART" id="SM00267">
    <property type="entry name" value="GGDEF"/>
    <property type="match status" value="1"/>
</dbReference>
<dbReference type="SMART" id="SM00052">
    <property type="entry name" value="EAL"/>
    <property type="match status" value="1"/>
</dbReference>
<dbReference type="Pfam" id="PF00990">
    <property type="entry name" value="GGDEF"/>
    <property type="match status" value="1"/>
</dbReference>
<evidence type="ECO:0000313" key="5">
    <source>
        <dbReference type="Proteomes" id="UP000029453"/>
    </source>
</evidence>